<sequence>MDKTKNPIQTKVSSISLENRRKMLLTGVNEVLSFNDEKIILNTVLGKLNIKGQNLKMNKLDVKNGDVIVDGYITSLIYNNKKDKKKRSLIRLIRRKRVE</sequence>
<dbReference type="Gene3D" id="2.60.40.2000">
    <property type="match status" value="1"/>
</dbReference>
<dbReference type="InterPro" id="IPR038705">
    <property type="entry name" value="YabP_sf"/>
</dbReference>
<dbReference type="EMBL" id="LTAY01000059">
    <property type="protein sequence ID" value="OPX47112.1"/>
    <property type="molecule type" value="Genomic_DNA"/>
</dbReference>
<comment type="caution">
    <text evidence="1">The sequence shown here is derived from an EMBL/GenBank/DDBJ whole genome shotgun (WGS) entry which is preliminary data.</text>
</comment>
<name>A0A1V4STC9_9CLOT</name>
<proteinExistence type="predicted"/>
<protein>
    <submittedName>
        <fullName evidence="1">Spore protein YabP</fullName>
    </submittedName>
</protein>
<reference evidence="1 2" key="1">
    <citation type="submission" date="2016-02" db="EMBL/GenBank/DDBJ databases">
        <title>Genome sequence of Clostridium thermobutyricum DSM 4928.</title>
        <authorList>
            <person name="Poehlein A."/>
            <person name="Daniel R."/>
        </authorList>
    </citation>
    <scope>NUCLEOTIDE SEQUENCE [LARGE SCALE GENOMIC DNA]</scope>
    <source>
        <strain evidence="1 2">DSM 4928</strain>
    </source>
</reference>
<dbReference type="NCBIfam" id="TIGR02892">
    <property type="entry name" value="spore_yabP"/>
    <property type="match status" value="1"/>
</dbReference>
<dbReference type="AlphaFoldDB" id="A0A1V4STC9"/>
<dbReference type="InterPro" id="IPR012504">
    <property type="entry name" value="Spore_YabP"/>
</dbReference>
<dbReference type="Proteomes" id="UP000191448">
    <property type="component" value="Unassembled WGS sequence"/>
</dbReference>
<accession>A0A1V4STC9</accession>
<gene>
    <name evidence="1" type="primary">yabP</name>
    <name evidence="1" type="ORF">CLTHE_23510</name>
</gene>
<dbReference type="OrthoDB" id="9795125at2"/>
<dbReference type="RefSeq" id="WP_002598973.1">
    <property type="nucleotide sequence ID" value="NZ_LTAY01000059.1"/>
</dbReference>
<organism evidence="1 2">
    <name type="scientific">Clostridium thermobutyricum DSM 4928</name>
    <dbReference type="NCBI Taxonomy" id="1121339"/>
    <lineage>
        <taxon>Bacteria</taxon>
        <taxon>Bacillati</taxon>
        <taxon>Bacillota</taxon>
        <taxon>Clostridia</taxon>
        <taxon>Eubacteriales</taxon>
        <taxon>Clostridiaceae</taxon>
        <taxon>Clostridium</taxon>
    </lineage>
</organism>
<dbReference type="GO" id="GO:0030435">
    <property type="term" value="P:sporulation resulting in formation of a cellular spore"/>
    <property type="evidence" value="ECO:0007669"/>
    <property type="project" value="InterPro"/>
</dbReference>
<evidence type="ECO:0000313" key="2">
    <source>
        <dbReference type="Proteomes" id="UP000191448"/>
    </source>
</evidence>
<dbReference type="InterPro" id="IPR022476">
    <property type="entry name" value="Spore_YabP/YqfC"/>
</dbReference>
<evidence type="ECO:0000313" key="1">
    <source>
        <dbReference type="EMBL" id="OPX47112.1"/>
    </source>
</evidence>
<dbReference type="Pfam" id="PF07873">
    <property type="entry name" value="YabP"/>
    <property type="match status" value="1"/>
</dbReference>